<dbReference type="RefSeq" id="WP_223292970.1">
    <property type="nucleotide sequence ID" value="NZ_CP045503.2"/>
</dbReference>
<gene>
    <name evidence="2" type="ORF">FM038_25275</name>
</gene>
<evidence type="ECO:0000313" key="2">
    <source>
        <dbReference type="EMBL" id="QXP44962.1"/>
    </source>
</evidence>
<protein>
    <submittedName>
        <fullName evidence="2">Uncharacterized protein</fullName>
    </submittedName>
</protein>
<organism evidence="2 3">
    <name type="scientific">Shewanella eurypsychrophilus</name>
    <dbReference type="NCBI Taxonomy" id="2593656"/>
    <lineage>
        <taxon>Bacteria</taxon>
        <taxon>Pseudomonadati</taxon>
        <taxon>Pseudomonadota</taxon>
        <taxon>Gammaproteobacteria</taxon>
        <taxon>Alteromonadales</taxon>
        <taxon>Shewanellaceae</taxon>
        <taxon>Shewanella</taxon>
    </lineage>
</organism>
<name>A0ABX8S321_9GAMM</name>
<reference evidence="2" key="1">
    <citation type="submission" date="2021-07" db="EMBL/GenBank/DDBJ databases">
        <title>Shewanella sp. YLB-07 whole genome sequence.</title>
        <authorList>
            <person name="Yu L."/>
        </authorList>
    </citation>
    <scope>NUCLEOTIDE SEQUENCE</scope>
    <source>
        <strain evidence="2">YLB-08</strain>
    </source>
</reference>
<keyword evidence="1" id="KW-0472">Membrane</keyword>
<feature type="transmembrane region" description="Helical" evidence="1">
    <location>
        <begin position="16"/>
        <end position="38"/>
    </location>
</feature>
<evidence type="ECO:0000313" key="3">
    <source>
        <dbReference type="Proteomes" id="UP000316416"/>
    </source>
</evidence>
<keyword evidence="1" id="KW-1133">Transmembrane helix</keyword>
<keyword evidence="1" id="KW-0812">Transmembrane</keyword>
<proteinExistence type="predicted"/>
<keyword evidence="3" id="KW-1185">Reference proteome</keyword>
<evidence type="ECO:0000256" key="1">
    <source>
        <dbReference type="SAM" id="Phobius"/>
    </source>
</evidence>
<dbReference type="Proteomes" id="UP000316416">
    <property type="component" value="Chromosome"/>
</dbReference>
<sequence length="46" mass="5224">MEILRKLGNEFSVSDIIYLIFCLLSCVIVAFNGWEFIISSVTGILR</sequence>
<accession>A0ABX8S321</accession>
<dbReference type="EMBL" id="CP045503">
    <property type="protein sequence ID" value="QXP44962.1"/>
    <property type="molecule type" value="Genomic_DNA"/>
</dbReference>